<dbReference type="AlphaFoldDB" id="A0A0F3IJE1"/>
<dbReference type="PANTHER" id="PTHR11265:SF0">
    <property type="entry name" value="12S RRNA N4-METHYLCYTIDINE METHYLTRANSFERASE"/>
    <property type="match status" value="1"/>
</dbReference>
<dbReference type="InterPro" id="IPR029063">
    <property type="entry name" value="SAM-dependent_MTases_sf"/>
</dbReference>
<keyword evidence="4 7" id="KW-0489">Methyltransferase</keyword>
<dbReference type="OrthoDB" id="9806637at2"/>
<comment type="function">
    <text evidence="7">Specifically methylates the N4 position of cytidine in position 1402 (C1402) of 16S rRNA.</text>
</comment>
<evidence type="ECO:0000256" key="6">
    <source>
        <dbReference type="ARBA" id="ARBA00022691"/>
    </source>
</evidence>
<accession>A0A0F3IJE1</accession>
<proteinExistence type="inferred from homology"/>
<dbReference type="Gene3D" id="1.10.150.170">
    <property type="entry name" value="Putative methyltransferase TM0872, insert domain"/>
    <property type="match status" value="1"/>
</dbReference>
<dbReference type="EC" id="2.1.1.199" evidence="7"/>
<keyword evidence="6 7" id="KW-0949">S-adenosyl-L-methionine</keyword>
<dbReference type="PANTHER" id="PTHR11265">
    <property type="entry name" value="S-ADENOSYL-METHYLTRANSFERASE MRAW"/>
    <property type="match status" value="1"/>
</dbReference>
<keyword evidence="2 7" id="KW-0963">Cytoplasm</keyword>
<name>A0A0F3IJE1_9GAMM</name>
<dbReference type="PATRIC" id="fig|1632867.3.peg.2115"/>
<evidence type="ECO:0000256" key="2">
    <source>
        <dbReference type="ARBA" id="ARBA00022490"/>
    </source>
</evidence>
<gene>
    <name evidence="7" type="primary">rsmH</name>
    <name evidence="8" type="ORF">VZ94_16480</name>
</gene>
<protein>
    <recommendedName>
        <fullName evidence="7">Ribosomal RNA small subunit methyltransferase H</fullName>
        <ecNumber evidence="7">2.1.1.199</ecNumber>
    </recommendedName>
    <alternativeName>
        <fullName evidence="7">16S rRNA m(4)C1402 methyltransferase</fullName>
    </alternativeName>
    <alternativeName>
        <fullName evidence="7">rRNA (cytosine-N(4)-)-methyltransferase RsmH</fullName>
    </alternativeName>
</protein>
<dbReference type="GO" id="GO:0070475">
    <property type="term" value="P:rRNA base methylation"/>
    <property type="evidence" value="ECO:0007669"/>
    <property type="project" value="UniProtKB-UniRule"/>
</dbReference>
<evidence type="ECO:0000256" key="7">
    <source>
        <dbReference type="HAMAP-Rule" id="MF_01007"/>
    </source>
</evidence>
<keyword evidence="9" id="KW-1185">Reference proteome</keyword>
<feature type="binding site" evidence="7">
    <location>
        <position position="78"/>
    </location>
    <ligand>
        <name>S-adenosyl-L-methionine</name>
        <dbReference type="ChEBI" id="CHEBI:59789"/>
    </ligand>
</feature>
<dbReference type="NCBIfam" id="TIGR00006">
    <property type="entry name" value="16S rRNA (cytosine(1402)-N(4))-methyltransferase RsmH"/>
    <property type="match status" value="1"/>
</dbReference>
<dbReference type="InterPro" id="IPR002903">
    <property type="entry name" value="RsmH"/>
</dbReference>
<dbReference type="Proteomes" id="UP000033684">
    <property type="component" value="Unassembled WGS sequence"/>
</dbReference>
<evidence type="ECO:0000313" key="8">
    <source>
        <dbReference type="EMBL" id="KJV05664.1"/>
    </source>
</evidence>
<dbReference type="RefSeq" id="WP_045780061.1">
    <property type="nucleotide sequence ID" value="NZ_LAJX01000190.1"/>
</dbReference>
<dbReference type="GO" id="GO:0005737">
    <property type="term" value="C:cytoplasm"/>
    <property type="evidence" value="ECO:0007669"/>
    <property type="project" value="UniProtKB-SubCell"/>
</dbReference>
<comment type="caution">
    <text evidence="8">The sequence shown here is derived from an EMBL/GenBank/DDBJ whole genome shotgun (WGS) entry which is preliminary data.</text>
</comment>
<dbReference type="InterPro" id="IPR023397">
    <property type="entry name" value="SAM-dep_MeTrfase_MraW_recog"/>
</dbReference>
<evidence type="ECO:0000313" key="9">
    <source>
        <dbReference type="Proteomes" id="UP000033684"/>
    </source>
</evidence>
<dbReference type="SUPFAM" id="SSF53335">
    <property type="entry name" value="S-adenosyl-L-methionine-dependent methyltransferases"/>
    <property type="match status" value="1"/>
</dbReference>
<organism evidence="8 9">
    <name type="scientific">Methylocucumis oryzae</name>
    <dbReference type="NCBI Taxonomy" id="1632867"/>
    <lineage>
        <taxon>Bacteria</taxon>
        <taxon>Pseudomonadati</taxon>
        <taxon>Pseudomonadota</taxon>
        <taxon>Gammaproteobacteria</taxon>
        <taxon>Methylococcales</taxon>
        <taxon>Methylococcaceae</taxon>
        <taxon>Methylocucumis</taxon>
    </lineage>
</organism>
<feature type="binding site" evidence="7">
    <location>
        <begin position="31"/>
        <end position="33"/>
    </location>
    <ligand>
        <name>S-adenosyl-L-methionine</name>
        <dbReference type="ChEBI" id="CHEBI:59789"/>
    </ligand>
</feature>
<feature type="binding site" evidence="7">
    <location>
        <position position="107"/>
    </location>
    <ligand>
        <name>S-adenosyl-L-methionine</name>
        <dbReference type="ChEBI" id="CHEBI:59789"/>
    </ligand>
</feature>
<comment type="catalytic activity">
    <reaction evidence="7">
        <text>cytidine(1402) in 16S rRNA + S-adenosyl-L-methionine = N(4)-methylcytidine(1402) in 16S rRNA + S-adenosyl-L-homocysteine + H(+)</text>
        <dbReference type="Rhea" id="RHEA:42928"/>
        <dbReference type="Rhea" id="RHEA-COMP:10286"/>
        <dbReference type="Rhea" id="RHEA-COMP:10287"/>
        <dbReference type="ChEBI" id="CHEBI:15378"/>
        <dbReference type="ChEBI" id="CHEBI:57856"/>
        <dbReference type="ChEBI" id="CHEBI:59789"/>
        <dbReference type="ChEBI" id="CHEBI:74506"/>
        <dbReference type="ChEBI" id="CHEBI:82748"/>
        <dbReference type="EC" id="2.1.1.199"/>
    </reaction>
</comment>
<dbReference type="FunFam" id="1.10.150.170:FF:000001">
    <property type="entry name" value="Ribosomal RNA small subunit methyltransferase H"/>
    <property type="match status" value="1"/>
</dbReference>
<keyword evidence="3 7" id="KW-0698">rRNA processing</keyword>
<keyword evidence="5 7" id="KW-0808">Transferase</keyword>
<sequence>MQHYPVMLDQVIESLSIKPNGMYVDCTFGRGGHSSAILSRLSEQGCLLALDRDRSALDSEEAVAFLSDQRTSLKHCSFSGLKEQLAAINKWGQVDGVLFDLGVSSPQLDEASRGFSFMRDGPLDMRMDVSTGQSAMDWLATVTEHEIIRVLFEYGEERYARRIAKAIVAYRAQQPITTTKQLADLVTESIPLRERHKHPATRTFQAIRIEINQELIQIETALQQASSALTAGGRLVVIAFHSLEDRLVKRYLKAESGRKFDPGKLPIKQADIPKGQLKIIGKAVKASAQEISSNPRARSAIMRVAEKCA</sequence>
<dbReference type="PIRSF" id="PIRSF004486">
    <property type="entry name" value="MraW"/>
    <property type="match status" value="1"/>
</dbReference>
<reference evidence="8 9" key="2">
    <citation type="journal article" date="2016" name="Microb. Ecol.">
        <title>Genome Characteristics of a Novel Type I Methanotroph (Sn10-6) Isolated from a Flooded Indian Rice Field.</title>
        <authorList>
            <person name="Rahalkar M.C."/>
            <person name="Pandit P.S."/>
            <person name="Dhakephalkar P.K."/>
            <person name="Pore S."/>
            <person name="Arora P."/>
            <person name="Kapse N."/>
        </authorList>
    </citation>
    <scope>NUCLEOTIDE SEQUENCE [LARGE SCALE GENOMIC DNA]</scope>
    <source>
        <strain evidence="8 9">Sn10-6</strain>
    </source>
</reference>
<dbReference type="Pfam" id="PF01795">
    <property type="entry name" value="Methyltransf_5"/>
    <property type="match status" value="1"/>
</dbReference>
<evidence type="ECO:0000256" key="3">
    <source>
        <dbReference type="ARBA" id="ARBA00022552"/>
    </source>
</evidence>
<comment type="subcellular location">
    <subcellularLocation>
        <location evidence="7">Cytoplasm</location>
    </subcellularLocation>
</comment>
<dbReference type="GO" id="GO:0071424">
    <property type="term" value="F:rRNA (cytosine-N4-)-methyltransferase activity"/>
    <property type="evidence" value="ECO:0007669"/>
    <property type="project" value="UniProtKB-UniRule"/>
</dbReference>
<dbReference type="Gene3D" id="3.40.50.150">
    <property type="entry name" value="Vaccinia Virus protein VP39"/>
    <property type="match status" value="1"/>
</dbReference>
<evidence type="ECO:0000256" key="5">
    <source>
        <dbReference type="ARBA" id="ARBA00022679"/>
    </source>
</evidence>
<dbReference type="SUPFAM" id="SSF81799">
    <property type="entry name" value="Putative methyltransferase TM0872, insert domain"/>
    <property type="match status" value="1"/>
</dbReference>
<feature type="binding site" evidence="7">
    <location>
        <position position="51"/>
    </location>
    <ligand>
        <name>S-adenosyl-L-methionine</name>
        <dbReference type="ChEBI" id="CHEBI:59789"/>
    </ligand>
</feature>
<evidence type="ECO:0000256" key="4">
    <source>
        <dbReference type="ARBA" id="ARBA00022603"/>
    </source>
</evidence>
<feature type="binding site" evidence="7">
    <location>
        <position position="100"/>
    </location>
    <ligand>
        <name>S-adenosyl-L-methionine</name>
        <dbReference type="ChEBI" id="CHEBI:59789"/>
    </ligand>
</feature>
<reference evidence="9" key="1">
    <citation type="submission" date="2015-03" db="EMBL/GenBank/DDBJ databases">
        <title>Draft genome sequence of a novel methanotroph (Sn10-6) isolated from flooded ricefield rhizosphere in India.</title>
        <authorList>
            <person name="Pandit P.S."/>
            <person name="Pore S.D."/>
            <person name="Arora P."/>
            <person name="Kapse N.G."/>
            <person name="Dhakephalkar P.K."/>
            <person name="Rahalkar M.C."/>
        </authorList>
    </citation>
    <scope>NUCLEOTIDE SEQUENCE [LARGE SCALE GENOMIC DNA]</scope>
    <source>
        <strain evidence="9">Sn10-6</strain>
    </source>
</reference>
<dbReference type="HAMAP" id="MF_01007">
    <property type="entry name" value="16SrRNA_methyltr_H"/>
    <property type="match status" value="1"/>
</dbReference>
<dbReference type="EMBL" id="LAJX01000190">
    <property type="protein sequence ID" value="KJV05664.1"/>
    <property type="molecule type" value="Genomic_DNA"/>
</dbReference>
<comment type="similarity">
    <text evidence="1 7">Belongs to the methyltransferase superfamily. RsmH family.</text>
</comment>
<evidence type="ECO:0000256" key="1">
    <source>
        <dbReference type="ARBA" id="ARBA00010396"/>
    </source>
</evidence>